<keyword evidence="2" id="KW-1185">Reference proteome</keyword>
<proteinExistence type="predicted"/>
<gene>
    <name evidence="1" type="ORF">BO66DRAFT_443214</name>
</gene>
<evidence type="ECO:0000313" key="2">
    <source>
        <dbReference type="Proteomes" id="UP000249661"/>
    </source>
</evidence>
<organism evidence="1 2">
    <name type="scientific">Aspergillus aculeatinus CBS 121060</name>
    <dbReference type="NCBI Taxonomy" id="1448322"/>
    <lineage>
        <taxon>Eukaryota</taxon>
        <taxon>Fungi</taxon>
        <taxon>Dikarya</taxon>
        <taxon>Ascomycota</taxon>
        <taxon>Pezizomycotina</taxon>
        <taxon>Eurotiomycetes</taxon>
        <taxon>Eurotiomycetidae</taxon>
        <taxon>Eurotiales</taxon>
        <taxon>Aspergillaceae</taxon>
        <taxon>Aspergillus</taxon>
        <taxon>Aspergillus subgen. Circumdati</taxon>
    </lineage>
</organism>
<reference evidence="1" key="1">
    <citation type="submission" date="2018-02" db="EMBL/GenBank/DDBJ databases">
        <title>The genomes of Aspergillus section Nigri reveals drivers in fungal speciation.</title>
        <authorList>
            <consortium name="DOE Joint Genome Institute"/>
            <person name="Vesth T.C."/>
            <person name="Nybo J."/>
            <person name="Theobald S."/>
            <person name="Brandl J."/>
            <person name="Frisvad J.C."/>
            <person name="Nielsen K.F."/>
            <person name="Lyhne E.K."/>
            <person name="Kogle M.E."/>
            <person name="Kuo A."/>
            <person name="Riley R."/>
            <person name="Clum A."/>
            <person name="Nolan M."/>
            <person name="Lipzen A."/>
            <person name="Salamov A."/>
            <person name="Henrissat B."/>
            <person name="Wiebenga A."/>
            <person name="De vries R.P."/>
            <person name="Grigoriev I.V."/>
            <person name="Mortensen U.H."/>
            <person name="Andersen M.R."/>
            <person name="Baker S.E."/>
        </authorList>
    </citation>
    <scope>NUCLEOTIDE SEQUENCE</scope>
    <source>
        <strain evidence="1">CBS 121060</strain>
    </source>
</reference>
<accession>A0ACD1GVJ5</accession>
<sequence length="524" mass="57926">MPKPTLWRLEDTTLSYRYVKNESPGVTAELAVTTTVLMSGALSPINTFLRDVLILHDRIIMNGSFVESRPGAWVFIGSHAHFLLSFPSLRKSAVRVEAAMGLNLDNYRMQLRPAPPSTLPDYFDIEGLKMVNIAVEATFNPVQAPVPTQIGFSGRFVSLPSMTFGAACQFSLKGSIDRLNVPHLMQAFARGISRPAVVDSLVSNDGPDLPRIAVEIVPRDMVDVDGSPLKQRIYFEADMSLNVSEHAIWSAYAFIDISPSSFYILALMSPVILRPDRPKTDRSPAFISGDLEVFGICRAIYTRVDRDGFVVDLNQQTAPGPVGYRFNLRAECAFNSSLTLDLHTDLNAIPTPVSAVNHDQLIDRHLGKGQIHLNLATSWTAENPYFDGELQATARVLGVEVKLHLFRVRLSAHELSSLEEIARFVEALGNNTLEAVTKFVREVSGKLVADDSVFIRAVTQIAGRYNKSQVMKALLKVRRGTREDAISMVKQLGLPENEAALLLGQVLSTVEYLMQNFLVASLRD</sequence>
<dbReference type="EMBL" id="KZ824998">
    <property type="protein sequence ID" value="RAH65222.1"/>
    <property type="molecule type" value="Genomic_DNA"/>
</dbReference>
<dbReference type="Proteomes" id="UP000249661">
    <property type="component" value="Unassembled WGS sequence"/>
</dbReference>
<name>A0ACD1GVJ5_9EURO</name>
<evidence type="ECO:0000313" key="1">
    <source>
        <dbReference type="EMBL" id="RAH65222.1"/>
    </source>
</evidence>
<protein>
    <submittedName>
        <fullName evidence="1">Uncharacterized protein</fullName>
    </submittedName>
</protein>